<proteinExistence type="predicted"/>
<dbReference type="EMBL" id="CP089982">
    <property type="protein sequence ID" value="WXA94611.1"/>
    <property type="molecule type" value="Genomic_DNA"/>
</dbReference>
<evidence type="ECO:0000313" key="2">
    <source>
        <dbReference type="Proteomes" id="UP001379533"/>
    </source>
</evidence>
<keyword evidence="2" id="KW-1185">Reference proteome</keyword>
<name>A0ABZ2KE12_9BACT</name>
<evidence type="ECO:0000313" key="1">
    <source>
        <dbReference type="EMBL" id="WXA94611.1"/>
    </source>
</evidence>
<reference evidence="1 2" key="1">
    <citation type="submission" date="2021-12" db="EMBL/GenBank/DDBJ databases">
        <title>Discovery of the Pendulisporaceae a myxobacterial family with distinct sporulation behavior and unique specialized metabolism.</title>
        <authorList>
            <person name="Garcia R."/>
            <person name="Popoff A."/>
            <person name="Bader C.D."/>
            <person name="Loehr J."/>
            <person name="Walesch S."/>
            <person name="Walt C."/>
            <person name="Boldt J."/>
            <person name="Bunk B."/>
            <person name="Haeckl F.J.F.P.J."/>
            <person name="Gunesch A.P."/>
            <person name="Birkelbach J."/>
            <person name="Nuebel U."/>
            <person name="Pietschmann T."/>
            <person name="Bach T."/>
            <person name="Mueller R."/>
        </authorList>
    </citation>
    <scope>NUCLEOTIDE SEQUENCE [LARGE SCALE GENOMIC DNA]</scope>
    <source>
        <strain evidence="1 2">MSr12523</strain>
    </source>
</reference>
<sequence length="207" mass="22800">MNHETRSQFVFTKYRVDELRQCGDQFVADALKLDVPGITTAGYTEFVLDWFAMTAPRGARADARPVQRLGNLNWRHAAPETLALEIPPRKTSAEFLVDLCHSIPSPRDGRITLVLESEWGDARSQQASILAVVHDAAKVAHMTALAKVIVFASATGDHQPFLDAVAKLRQAAGDSTPWLCIDLPWWAAPGATWEPWAQVLAESSETP</sequence>
<protein>
    <submittedName>
        <fullName evidence="1">Uncharacterized protein</fullName>
    </submittedName>
</protein>
<dbReference type="RefSeq" id="WP_394845222.1">
    <property type="nucleotide sequence ID" value="NZ_CP089982.1"/>
</dbReference>
<accession>A0ABZ2KE12</accession>
<dbReference type="Proteomes" id="UP001379533">
    <property type="component" value="Chromosome"/>
</dbReference>
<gene>
    <name evidence="1" type="ORF">LZC95_50365</name>
</gene>
<organism evidence="1 2">
    <name type="scientific">Pendulispora brunnea</name>
    <dbReference type="NCBI Taxonomy" id="2905690"/>
    <lineage>
        <taxon>Bacteria</taxon>
        <taxon>Pseudomonadati</taxon>
        <taxon>Myxococcota</taxon>
        <taxon>Myxococcia</taxon>
        <taxon>Myxococcales</taxon>
        <taxon>Sorangiineae</taxon>
        <taxon>Pendulisporaceae</taxon>
        <taxon>Pendulispora</taxon>
    </lineage>
</organism>